<keyword evidence="5" id="KW-0572">Peptidoglycan-anchor</keyword>
<evidence type="ECO:0000256" key="2">
    <source>
        <dbReference type="ARBA" id="ARBA00022525"/>
    </source>
</evidence>
<comment type="caution">
    <text evidence="10">The sequence shown here is derived from an EMBL/GenBank/DDBJ whole genome shotgun (WGS) entry which is preliminary data.</text>
</comment>
<feature type="domain" description="MucBP" evidence="9">
    <location>
        <begin position="1304"/>
        <end position="1379"/>
    </location>
</feature>
<dbReference type="RefSeq" id="WP_380434024.1">
    <property type="nucleotide sequence ID" value="NZ_JBHSOJ010000020.1"/>
</dbReference>
<feature type="compositionally biased region" description="Polar residues" evidence="6">
    <location>
        <begin position="1153"/>
        <end position="1167"/>
    </location>
</feature>
<evidence type="ECO:0000256" key="3">
    <source>
        <dbReference type="ARBA" id="ARBA00022729"/>
    </source>
</evidence>
<keyword evidence="4" id="KW-0677">Repeat</keyword>
<feature type="domain" description="YSIRK Gram-positive signal peptide" evidence="8">
    <location>
        <begin position="10"/>
        <end position="32"/>
    </location>
</feature>
<feature type="domain" description="Gram-positive cocci surface proteins LPxTG" evidence="7">
    <location>
        <begin position="1416"/>
        <end position="1450"/>
    </location>
</feature>
<evidence type="ECO:0000313" key="11">
    <source>
        <dbReference type="Proteomes" id="UP001596110"/>
    </source>
</evidence>
<feature type="domain" description="MucBP" evidence="9">
    <location>
        <begin position="773"/>
        <end position="870"/>
    </location>
</feature>
<evidence type="ECO:0000259" key="7">
    <source>
        <dbReference type="Pfam" id="PF00746"/>
    </source>
</evidence>
<keyword evidence="2" id="KW-0964">Secreted</keyword>
<evidence type="ECO:0000259" key="9">
    <source>
        <dbReference type="Pfam" id="PF06458"/>
    </source>
</evidence>
<feature type="region of interest" description="Disordered" evidence="6">
    <location>
        <begin position="1320"/>
        <end position="1343"/>
    </location>
</feature>
<protein>
    <submittedName>
        <fullName evidence="10">MucBP domain-containing protein</fullName>
    </submittedName>
</protein>
<evidence type="ECO:0000256" key="5">
    <source>
        <dbReference type="ARBA" id="ARBA00023088"/>
    </source>
</evidence>
<dbReference type="NCBIfam" id="TIGR01168">
    <property type="entry name" value="YSIRK_signal"/>
    <property type="match status" value="1"/>
</dbReference>
<feature type="domain" description="MucBP" evidence="9">
    <location>
        <begin position="1225"/>
        <end position="1298"/>
    </location>
</feature>
<feature type="domain" description="MucBP" evidence="9">
    <location>
        <begin position="705"/>
        <end position="763"/>
    </location>
</feature>
<dbReference type="Gene3D" id="3.10.20.320">
    <property type="entry name" value="Putative peptidoglycan bound protein (lpxtg motif)"/>
    <property type="match status" value="7"/>
</dbReference>
<evidence type="ECO:0000256" key="4">
    <source>
        <dbReference type="ARBA" id="ARBA00022737"/>
    </source>
</evidence>
<sequence>MRHNSSAQSDKRLRFSIRKFKAGVASVAIAAFWITNGAPVVSANTEATATEAPVTTVDSENQSTTADQKITDQATTKPTLDIEKSEAEVATGKETLALAAVPTQNKSALETALNRAAALDRSSLPADQLAQIDYLTNAAAAVSSQEEINELATILNSYLDRLSAMAVATPASAGTERAVADRKKGATFVAADGVTIKEVDGTATSAIPTTGFTSTEPTVINMQTGQPGTNSSTPTTVHHDPSKQTFAVIYTAHLGNRNNPYVGFEDSGKIWFNSSGDYNTSEKKGLFGKKEYTRVDQIAFSTDKNGSGNVYATYYDKSGNVVKQDQFAAGQPKTITYGTGGEAYHFIYNPNNNSPYVSVYGPHPDGWFNELYTNYTKPVNWLTSNRHLGYGWYVPRLVDRPTYYKVEGTNQLLGTVIQTEMAGYKVQTAAPQEIKTADGKTYQLVPEKTENPTGQISPFTKKGDKVTVGTDYGYRIEFEKINDTDLSLRWTVLTPDGQPTVATGGTIGTGGADTIHHPNETTGIVNLGDKIHTTTIKTPYYENAITYFISHLDNNPTSTTYYYKEIKTEEKKGSVETHYHIVDKAGNVVTQDAIAKEAVVTDAPENSEYDATSKKKPEIEVGGKTYVLVTPETSKHPATDGASETGQVEADKIKVVNYYYVEKTVEAPKTGNVEVKYFTLENGQSTPLSGNAEGLNDKPSVNAVEVDTKDGKEGDSYDTTDLRPSSITDANGVKWVLSPSDTGGDDEKGTVEAGKTKVVEYYYIKEPAKTGSVVVNYVDTEGNVLQQQYTDTKDAPVGKSYDATENNEKPSEIIKDGKTYVLAPAGNYPIGEVTEDNNLRSSNKEEYKLAIDAIKGEIIPGERAVTYVYKLKEDTPEAPKPTGNVTVEHITTTGEVLKPETPVKTNEPTGTPYETKPEDKIVTEDGRTFVYKEVKQDSAPPTGTVTETPQKVTYVYEEVKGDVKVHYVNEAGETIKTSVVDTPESPIGTSYNTADDNKPSRITTEDGKVYEYVRVQEGSAPEEGKVVEGTTNVTYVYREVPKTPETPTPEAPQPTGNVTVEHITTTGEVLKPETPVKTNEPTGTPYETKPEDKIVTEDGRTFVYKEVKQDSAPPTGTVTETPQKVTYVYEEVKGDVKVHYVNEAGETIKTSVVDTPESPTGTSYNTADDNKPSRITTEDGKVYEYVRIQEGSAPEEGKVVEGTTNVTYVYREVPKTPETPQPTGNVTVEHITTTGEVLKPETPVKTNEPTGTPYETKPEDKIVTEDGRTFVYKEVKQDSAPPTGTVTETPQKVTYVYEEVKGDVKVHYVNEAGETIKTSVVDTPESPTGTSYNTADDNKPSRITTEDGKVYEYVRIQEGSAPEEGKVVEGTTNVTYVYREVKQPIIPTLLTPNHLSQPTIENQPAKEVIKQASASNQVLPNTGEKASTAVVIGSIATVIGLIGLRRRKED</sequence>
<accession>A0ABW0UF49</accession>
<proteinExistence type="predicted"/>
<feature type="compositionally biased region" description="Polar residues" evidence="6">
    <location>
        <begin position="1320"/>
        <end position="1335"/>
    </location>
</feature>
<organism evidence="10 11">
    <name type="scientific">Streptococcus caledonicus</name>
    <dbReference type="NCBI Taxonomy" id="2614158"/>
    <lineage>
        <taxon>Bacteria</taxon>
        <taxon>Bacillati</taxon>
        <taxon>Bacillota</taxon>
        <taxon>Bacilli</taxon>
        <taxon>Lactobacillales</taxon>
        <taxon>Streptococcaceae</taxon>
        <taxon>Streptococcus</taxon>
    </lineage>
</organism>
<keyword evidence="3" id="KW-0732">Signal</keyword>
<dbReference type="Pfam" id="PF00746">
    <property type="entry name" value="Gram_pos_anchor"/>
    <property type="match status" value="1"/>
</dbReference>
<feature type="region of interest" description="Disordered" evidence="6">
    <location>
        <begin position="1153"/>
        <end position="1175"/>
    </location>
</feature>
<dbReference type="Proteomes" id="UP001596110">
    <property type="component" value="Unassembled WGS sequence"/>
</dbReference>
<evidence type="ECO:0000259" key="8">
    <source>
        <dbReference type="Pfam" id="PF04650"/>
    </source>
</evidence>
<feature type="domain" description="MucBP" evidence="9">
    <location>
        <begin position="1136"/>
        <end position="1211"/>
    </location>
</feature>
<reference evidence="11" key="1">
    <citation type="journal article" date="2019" name="Int. J. Syst. Evol. Microbiol.">
        <title>The Global Catalogue of Microorganisms (GCM) 10K type strain sequencing project: providing services to taxonomists for standard genome sequencing and annotation.</title>
        <authorList>
            <consortium name="The Broad Institute Genomics Platform"/>
            <consortium name="The Broad Institute Genome Sequencing Center for Infectious Disease"/>
            <person name="Wu L."/>
            <person name="Ma J."/>
        </authorList>
    </citation>
    <scope>NUCLEOTIDE SEQUENCE [LARGE SCALE GENOMIC DNA]</scope>
    <source>
        <strain evidence="11">DT43</strain>
    </source>
</reference>
<feature type="domain" description="MucBP" evidence="9">
    <location>
        <begin position="884"/>
        <end position="957"/>
    </location>
</feature>
<evidence type="ECO:0000313" key="10">
    <source>
        <dbReference type="EMBL" id="MFC5631568.1"/>
    </source>
</evidence>
<dbReference type="Pfam" id="PF06458">
    <property type="entry name" value="MucBP"/>
    <property type="match status" value="8"/>
</dbReference>
<name>A0ABW0UF49_9STRE</name>
<dbReference type="EMBL" id="JBHSOJ010000020">
    <property type="protein sequence ID" value="MFC5631568.1"/>
    <property type="molecule type" value="Genomic_DNA"/>
</dbReference>
<dbReference type="Pfam" id="PF04650">
    <property type="entry name" value="YSIRK_signal"/>
    <property type="match status" value="1"/>
</dbReference>
<feature type="domain" description="MucBP" evidence="9">
    <location>
        <begin position="963"/>
        <end position="1038"/>
    </location>
</feature>
<dbReference type="InterPro" id="IPR005877">
    <property type="entry name" value="YSIRK_signal_dom"/>
</dbReference>
<dbReference type="NCBIfam" id="TIGR01167">
    <property type="entry name" value="LPXTG_anchor"/>
    <property type="match status" value="1"/>
</dbReference>
<keyword evidence="1" id="KW-0134">Cell wall</keyword>
<dbReference type="InterPro" id="IPR019931">
    <property type="entry name" value="LPXTG_anchor"/>
</dbReference>
<feature type="domain" description="MucBP" evidence="9">
    <location>
        <begin position="1057"/>
        <end position="1130"/>
    </location>
</feature>
<dbReference type="InterPro" id="IPR009459">
    <property type="entry name" value="MucBP_dom"/>
</dbReference>
<gene>
    <name evidence="10" type="ORF">ACFPQ3_08280</name>
</gene>
<evidence type="ECO:0000256" key="1">
    <source>
        <dbReference type="ARBA" id="ARBA00022512"/>
    </source>
</evidence>
<evidence type="ECO:0000256" key="6">
    <source>
        <dbReference type="SAM" id="MobiDB-lite"/>
    </source>
</evidence>
<keyword evidence="11" id="KW-1185">Reference proteome</keyword>